<keyword evidence="4" id="KW-1185">Reference proteome</keyword>
<evidence type="ECO:0000313" key="4">
    <source>
        <dbReference type="Proteomes" id="UP000600946"/>
    </source>
</evidence>
<feature type="compositionally biased region" description="Basic and acidic residues" evidence="1">
    <location>
        <begin position="25"/>
        <end position="41"/>
    </location>
</feature>
<keyword evidence="2" id="KW-0472">Membrane</keyword>
<feature type="compositionally biased region" description="Gly residues" evidence="1">
    <location>
        <begin position="10"/>
        <end position="23"/>
    </location>
</feature>
<feature type="compositionally biased region" description="Polar residues" evidence="1">
    <location>
        <begin position="175"/>
        <end position="188"/>
    </location>
</feature>
<dbReference type="Proteomes" id="UP000600946">
    <property type="component" value="Unassembled WGS sequence"/>
</dbReference>
<dbReference type="EMBL" id="BMUU01000003">
    <property type="protein sequence ID" value="GGY26880.1"/>
    <property type="molecule type" value="Genomic_DNA"/>
</dbReference>
<feature type="compositionally biased region" description="Low complexity" evidence="1">
    <location>
        <begin position="207"/>
        <end position="223"/>
    </location>
</feature>
<feature type="compositionally biased region" description="Polar residues" evidence="1">
    <location>
        <begin position="70"/>
        <end position="92"/>
    </location>
</feature>
<feature type="region of interest" description="Disordered" evidence="1">
    <location>
        <begin position="1"/>
        <end position="92"/>
    </location>
</feature>
<evidence type="ECO:0000256" key="2">
    <source>
        <dbReference type="SAM" id="Phobius"/>
    </source>
</evidence>
<feature type="region of interest" description="Disordered" evidence="1">
    <location>
        <begin position="157"/>
        <end position="237"/>
    </location>
</feature>
<protein>
    <recommendedName>
        <fullName evidence="5">DUF4232 domain-containing protein</fullName>
    </recommendedName>
</protein>
<evidence type="ECO:0000256" key="1">
    <source>
        <dbReference type="SAM" id="MobiDB-lite"/>
    </source>
</evidence>
<sequence>MKGPDRNGSGPNGSGRNGDGWPGEHGARRVRGERGGSREYGEYGSSGPDQRPRNDLNDLTGYGFVDTSPEKNSTGTPPFTSPSAPGSPQTADEQALRRLLHGAVDELKPSEGALEHLRAAVPVRRARKRQAVVGSVAAALLVATAVPAFLHVANTGSSTDDQPAVAGHGERTHTAPGTASGTVDSTEGGSRPSTVGSAPGTPGGSGPTPTLSRGAAGSTAGGVTAPGGGPVQADSPTCDATELSVKSAKVGKPDASGKVYGAFRIVNASAKKCAIGGVGKFDVQAQGAADPAKITVVEHAAGDPAAGLPDPSQDAKTLVLAPAAAYEVRFAWVPSDTCPKATPSPDPTPSNVSSGSNSGVVAPTAGGTGQTSRLAADGGAPAGTADGTVAVTHVAEPGAPSAEAKIPNACAGTIYKTGVLDAGTPASATP</sequence>
<comment type="caution">
    <text evidence="3">The sequence shown here is derived from an EMBL/GenBank/DDBJ whole genome shotgun (WGS) entry which is preliminary data.</text>
</comment>
<feature type="compositionally biased region" description="Low complexity" evidence="1">
    <location>
        <begin position="375"/>
        <end position="395"/>
    </location>
</feature>
<keyword evidence="2" id="KW-1133">Transmembrane helix</keyword>
<reference evidence="4" key="1">
    <citation type="journal article" date="2019" name="Int. J. Syst. Evol. Microbiol.">
        <title>The Global Catalogue of Microorganisms (GCM) 10K type strain sequencing project: providing services to taxonomists for standard genome sequencing and annotation.</title>
        <authorList>
            <consortium name="The Broad Institute Genomics Platform"/>
            <consortium name="The Broad Institute Genome Sequencing Center for Infectious Disease"/>
            <person name="Wu L."/>
            <person name="Ma J."/>
        </authorList>
    </citation>
    <scope>NUCLEOTIDE SEQUENCE [LARGE SCALE GENOMIC DNA]</scope>
    <source>
        <strain evidence="4">JCM 4594</strain>
    </source>
</reference>
<evidence type="ECO:0000313" key="3">
    <source>
        <dbReference type="EMBL" id="GGY26880.1"/>
    </source>
</evidence>
<evidence type="ECO:0008006" key="5">
    <source>
        <dbReference type="Google" id="ProtNLM"/>
    </source>
</evidence>
<feature type="transmembrane region" description="Helical" evidence="2">
    <location>
        <begin position="131"/>
        <end position="150"/>
    </location>
</feature>
<keyword evidence="2" id="KW-0812">Transmembrane</keyword>
<gene>
    <name evidence="3" type="ORF">GCM10010326_20510</name>
</gene>
<organism evidence="3 4">
    <name type="scientific">Streptomyces xanthochromogenes</name>
    <dbReference type="NCBI Taxonomy" id="67384"/>
    <lineage>
        <taxon>Bacteria</taxon>
        <taxon>Bacillati</taxon>
        <taxon>Actinomycetota</taxon>
        <taxon>Actinomycetes</taxon>
        <taxon>Kitasatosporales</taxon>
        <taxon>Streptomycetaceae</taxon>
        <taxon>Streptomyces</taxon>
    </lineage>
</organism>
<feature type="region of interest" description="Disordered" evidence="1">
    <location>
        <begin position="339"/>
        <end position="404"/>
    </location>
</feature>
<proteinExistence type="predicted"/>
<accession>A0ABQ2ZW56</accession>
<feature type="compositionally biased region" description="Low complexity" evidence="1">
    <location>
        <begin position="350"/>
        <end position="361"/>
    </location>
</feature>
<name>A0ABQ2ZW56_9ACTN</name>